<dbReference type="PROSITE" id="PS50010">
    <property type="entry name" value="DH_2"/>
    <property type="match status" value="1"/>
</dbReference>
<proteinExistence type="predicted"/>
<dbReference type="Gene3D" id="1.20.900.10">
    <property type="entry name" value="Dbl homology (DH) domain"/>
    <property type="match status" value="1"/>
</dbReference>
<feature type="compositionally biased region" description="Pro residues" evidence="1">
    <location>
        <begin position="1052"/>
        <end position="1061"/>
    </location>
</feature>
<feature type="compositionally biased region" description="Low complexity" evidence="1">
    <location>
        <begin position="387"/>
        <end position="404"/>
    </location>
</feature>
<dbReference type="SUPFAM" id="SSF48065">
    <property type="entry name" value="DBL homology domain (DH-domain)"/>
    <property type="match status" value="1"/>
</dbReference>
<evidence type="ECO:0000313" key="3">
    <source>
        <dbReference type="EMBL" id="CEQ43204.1"/>
    </source>
</evidence>
<accession>A0A0D6ETD4</accession>
<gene>
    <name evidence="3" type="primary">SPOSA6832_05108</name>
</gene>
<feature type="compositionally biased region" description="Polar residues" evidence="1">
    <location>
        <begin position="1"/>
        <end position="15"/>
    </location>
</feature>
<feature type="region of interest" description="Disordered" evidence="1">
    <location>
        <begin position="918"/>
        <end position="945"/>
    </location>
</feature>
<sequence length="1093" mass="116756">MASSFVTLSSASRSSLGCPDSDPSLAPSLLDVPAVSSFTPSTPPRPRTRSRRLPFPGEPEEHYLSVDEADVLETDDDGDVRSHPLLLRSAHFEPFGSPDSLSSLWGADLGEPDRGGEFVPGVVDWSESVIDPKALPSDTTHLILARSKTPFQVAPLLALTVPNLAHGLVVLDIGECRLTEVPSAIASCLFLEELDLHGNPLATGTLPSFLGALSSLQVLIADACSLHTLPNSLAQLTRLHTLTLRNNRLCSLPPFIARISALEILLVDENPFHWQFQNLVRPLLTAALEPDPHERAASSLARTPPPLPPAKNGLTAPTLPPGLAQSPIRPEFVHSPPLLTATFAPTSASSTPVFHALSTPPPSAAPSFDLSDSPAPLSLFPRAQPMSAAPSLNGSSSSSSASGSKKPWGNLFKKVSTPRMRSGSAAKPPGALDADSRTFSEPVTRAEESEAEEKFGGLFRSGRFRRKGSQKPPLAAQAGKAGRRQSFLSLDAFTLPCPSQSAAPSASPNDHQAALRSVLAYLRDLDDLSPDASRPTISLDPSSPDLALRHSPSLGALSPSPSLSASPNVRRAQSTRRPPSRAHRPPSSRLSEYYDDQPGSSPPLPSPSSPTATEGLRIKDDPAHREAVLKEIVETEQTYVRGLEELCAIYVVSAAKPLNSSKSGKDDSVLPVAERRAVFGNIEAIRDFHREIFLSDLLAAVQAGGESAVVAGRVADVFVTHGSFLKIYSSYVNNFDLALAHIQTWASSSSASPRPSTASGATAAAGASSTLFDAAAQLGSTLSSTQKKRIKSWKKISLESYLLLPVQRIPRYHLLLESLLACTPAPSSTPAFLNPLASPPPLGAQLEPHPTIAAAVLEMDLVATTLNENKRETEGRAQLLAWQGRIVNKYRSSLVQPHRTLLRSGKLVLIRSVKRSTTQLEPAPPPVPALPWSGKGTNDSRSRVNSTVDVDPHAQARVEGIHTLFQETSSQELIALLCTDLLILVKAPPPPLDLDQTAPVELYTVVRLSSGGGGGGVILGERGEGPASLFGKDEDMIRLKVGNRAILYLQCPSPPAPPASTPPEKNGEHERKKRRQEARQWRDAINLQWQVNT</sequence>
<dbReference type="GO" id="GO:0005085">
    <property type="term" value="F:guanyl-nucleotide exchange factor activity"/>
    <property type="evidence" value="ECO:0007669"/>
    <property type="project" value="InterPro"/>
</dbReference>
<dbReference type="InterPro" id="IPR001611">
    <property type="entry name" value="Leu-rich_rpt"/>
</dbReference>
<dbReference type="SMART" id="SM00325">
    <property type="entry name" value="RhoGEF"/>
    <property type="match status" value="1"/>
</dbReference>
<dbReference type="OrthoDB" id="660555at2759"/>
<feature type="region of interest" description="Disordered" evidence="1">
    <location>
        <begin position="529"/>
        <end position="621"/>
    </location>
</feature>
<feature type="domain" description="DH" evidence="2">
    <location>
        <begin position="624"/>
        <end position="869"/>
    </location>
</feature>
<keyword evidence="4" id="KW-1185">Reference proteome</keyword>
<feature type="region of interest" description="Disordered" evidence="1">
    <location>
        <begin position="1051"/>
        <end position="1085"/>
    </location>
</feature>
<dbReference type="Proteomes" id="UP000243876">
    <property type="component" value="Unassembled WGS sequence"/>
</dbReference>
<dbReference type="Pfam" id="PF00621">
    <property type="entry name" value="RhoGEF"/>
    <property type="match status" value="1"/>
</dbReference>
<dbReference type="SUPFAM" id="SSF52058">
    <property type="entry name" value="L domain-like"/>
    <property type="match status" value="1"/>
</dbReference>
<feature type="region of interest" description="Disordered" evidence="1">
    <location>
        <begin position="350"/>
        <end position="483"/>
    </location>
</feature>
<dbReference type="GO" id="GO:0005737">
    <property type="term" value="C:cytoplasm"/>
    <property type="evidence" value="ECO:0007669"/>
    <property type="project" value="TreeGrafter"/>
</dbReference>
<feature type="compositionally biased region" description="Basic and acidic residues" evidence="1">
    <location>
        <begin position="434"/>
        <end position="455"/>
    </location>
</feature>
<name>A0A0D6ETD4_SPOSA</name>
<reference evidence="4" key="1">
    <citation type="submission" date="2015-02" db="EMBL/GenBank/DDBJ databases">
        <authorList>
            <person name="Gon?alves P."/>
        </authorList>
    </citation>
    <scope>NUCLEOTIDE SEQUENCE [LARGE SCALE GENOMIC DNA]</scope>
</reference>
<dbReference type="Pfam" id="PF00560">
    <property type="entry name" value="LRR_1"/>
    <property type="match status" value="1"/>
</dbReference>
<organism evidence="3 4">
    <name type="scientific">Sporidiobolus salmonicolor</name>
    <name type="common">Yeast-like fungus</name>
    <name type="synonym">Sporobolomyces salmonicolor</name>
    <dbReference type="NCBI Taxonomy" id="5005"/>
    <lineage>
        <taxon>Eukaryota</taxon>
        <taxon>Fungi</taxon>
        <taxon>Dikarya</taxon>
        <taxon>Basidiomycota</taxon>
        <taxon>Pucciniomycotina</taxon>
        <taxon>Microbotryomycetes</taxon>
        <taxon>Sporidiobolales</taxon>
        <taxon>Sporidiobolaceae</taxon>
        <taxon>Sporobolomyces</taxon>
    </lineage>
</organism>
<dbReference type="InterPro" id="IPR000219">
    <property type="entry name" value="DH_dom"/>
</dbReference>
<dbReference type="EMBL" id="CENE01000060">
    <property type="protein sequence ID" value="CEQ43204.1"/>
    <property type="molecule type" value="Genomic_DNA"/>
</dbReference>
<feature type="compositionally biased region" description="Polar residues" evidence="1">
    <location>
        <begin position="935"/>
        <end position="945"/>
    </location>
</feature>
<dbReference type="InterPro" id="IPR035899">
    <property type="entry name" value="DBL_dom_sf"/>
</dbReference>
<feature type="region of interest" description="Disordered" evidence="1">
    <location>
        <begin position="294"/>
        <end position="331"/>
    </location>
</feature>
<feature type="compositionally biased region" description="Low complexity" evidence="1">
    <location>
        <begin position="551"/>
        <end position="567"/>
    </location>
</feature>
<evidence type="ECO:0000259" key="2">
    <source>
        <dbReference type="PROSITE" id="PS50010"/>
    </source>
</evidence>
<dbReference type="InterPro" id="IPR051092">
    <property type="entry name" value="FYVE_RhoGEF_PH"/>
</dbReference>
<protein>
    <submittedName>
        <fullName evidence="3">SPOSA6832_05108-mRNA-1:cds</fullName>
    </submittedName>
</protein>
<dbReference type="CDD" id="cd00160">
    <property type="entry name" value="RhoGEF"/>
    <property type="match status" value="1"/>
</dbReference>
<feature type="region of interest" description="Disordered" evidence="1">
    <location>
        <begin position="1"/>
        <end position="64"/>
    </location>
</feature>
<evidence type="ECO:0000313" key="4">
    <source>
        <dbReference type="Proteomes" id="UP000243876"/>
    </source>
</evidence>
<evidence type="ECO:0000256" key="1">
    <source>
        <dbReference type="SAM" id="MobiDB-lite"/>
    </source>
</evidence>
<dbReference type="PANTHER" id="PTHR12673">
    <property type="entry name" value="FACIOGENITAL DYSPLASIA PROTEIN"/>
    <property type="match status" value="1"/>
</dbReference>
<dbReference type="InterPro" id="IPR032675">
    <property type="entry name" value="LRR_dom_sf"/>
</dbReference>
<dbReference type="AlphaFoldDB" id="A0A0D6ETD4"/>
<dbReference type="PANTHER" id="PTHR12673:SF270">
    <property type="entry name" value="FYVE-TYPE DOMAIN-CONTAINING PROTEIN"/>
    <property type="match status" value="1"/>
</dbReference>
<dbReference type="Gene3D" id="3.80.10.10">
    <property type="entry name" value="Ribonuclease Inhibitor"/>
    <property type="match status" value="1"/>
</dbReference>